<name>A0A0B6Y7J5_9EUPU</name>
<sequence length="49" mass="5777">MQALYCNVWFVREPSRDKLSHVAENLSMPVCSNQCRAHSWYSDHSNKHI</sequence>
<organism evidence="1">
    <name type="scientific">Arion vulgaris</name>
    <dbReference type="NCBI Taxonomy" id="1028688"/>
    <lineage>
        <taxon>Eukaryota</taxon>
        <taxon>Metazoa</taxon>
        <taxon>Spiralia</taxon>
        <taxon>Lophotrochozoa</taxon>
        <taxon>Mollusca</taxon>
        <taxon>Gastropoda</taxon>
        <taxon>Heterobranchia</taxon>
        <taxon>Euthyneura</taxon>
        <taxon>Panpulmonata</taxon>
        <taxon>Eupulmonata</taxon>
        <taxon>Stylommatophora</taxon>
        <taxon>Helicina</taxon>
        <taxon>Arionoidea</taxon>
        <taxon>Arionidae</taxon>
        <taxon>Arion</taxon>
    </lineage>
</organism>
<reference evidence="1" key="1">
    <citation type="submission" date="2014-12" db="EMBL/GenBank/DDBJ databases">
        <title>Insight into the proteome of Arion vulgaris.</title>
        <authorList>
            <person name="Aradska J."/>
            <person name="Bulat T."/>
            <person name="Smidak R."/>
            <person name="Sarate P."/>
            <person name="Gangsoo J."/>
            <person name="Sialana F."/>
            <person name="Bilban M."/>
            <person name="Lubec G."/>
        </authorList>
    </citation>
    <scope>NUCLEOTIDE SEQUENCE</scope>
    <source>
        <tissue evidence="1">Skin</tissue>
    </source>
</reference>
<accession>A0A0B6Y7J5</accession>
<protein>
    <submittedName>
        <fullName evidence="1">Uncharacterized protein</fullName>
    </submittedName>
</protein>
<dbReference type="AlphaFoldDB" id="A0A0B6Y7J5"/>
<dbReference type="EMBL" id="HACG01005457">
    <property type="protein sequence ID" value="CEK52322.1"/>
    <property type="molecule type" value="Transcribed_RNA"/>
</dbReference>
<proteinExistence type="predicted"/>
<evidence type="ECO:0000313" key="1">
    <source>
        <dbReference type="EMBL" id="CEK52322.1"/>
    </source>
</evidence>
<gene>
    <name evidence="1" type="primary">ORF16333</name>
</gene>